<dbReference type="GO" id="GO:0008483">
    <property type="term" value="F:transaminase activity"/>
    <property type="evidence" value="ECO:0007669"/>
    <property type="project" value="UniProtKB-KW"/>
</dbReference>
<dbReference type="InterPro" id="IPR015424">
    <property type="entry name" value="PyrdxlP-dep_Trfase"/>
</dbReference>
<dbReference type="PANTHER" id="PTHR46577:SF1">
    <property type="entry name" value="HTH-TYPE TRANSCRIPTIONAL REGULATORY PROTEIN GABR"/>
    <property type="match status" value="1"/>
</dbReference>
<keyword evidence="5" id="KW-0805">Transcription regulation</keyword>
<evidence type="ECO:0000256" key="7">
    <source>
        <dbReference type="ARBA" id="ARBA00023163"/>
    </source>
</evidence>
<feature type="domain" description="HTH gntR-type" evidence="8">
    <location>
        <begin position="4"/>
        <end position="72"/>
    </location>
</feature>
<accession>A0AAW6KHD9</accession>
<comment type="similarity">
    <text evidence="2">In the C-terminal section; belongs to the class-I pyridoxal-phosphate-dependent aminotransferase family.</text>
</comment>
<comment type="caution">
    <text evidence="9">The sequence shown here is derived from an EMBL/GenBank/DDBJ whole genome shotgun (WGS) entry which is preliminary data.</text>
</comment>
<dbReference type="InterPro" id="IPR036388">
    <property type="entry name" value="WH-like_DNA-bd_sf"/>
</dbReference>
<dbReference type="InterPro" id="IPR036390">
    <property type="entry name" value="WH_DNA-bd_sf"/>
</dbReference>
<dbReference type="InterPro" id="IPR000524">
    <property type="entry name" value="Tscrpt_reg_HTH_GntR"/>
</dbReference>
<dbReference type="GO" id="GO:0003677">
    <property type="term" value="F:DNA binding"/>
    <property type="evidence" value="ECO:0007669"/>
    <property type="project" value="UniProtKB-KW"/>
</dbReference>
<dbReference type="FunFam" id="1.10.10.10:FF:000079">
    <property type="entry name" value="GntR family transcriptional regulator"/>
    <property type="match status" value="1"/>
</dbReference>
<evidence type="ECO:0000313" key="10">
    <source>
        <dbReference type="Proteomes" id="UP001216709"/>
    </source>
</evidence>
<evidence type="ECO:0000256" key="3">
    <source>
        <dbReference type="ARBA" id="ARBA00022576"/>
    </source>
</evidence>
<dbReference type="Gene3D" id="1.10.10.10">
    <property type="entry name" value="Winged helix-like DNA-binding domain superfamily/Winged helix DNA-binding domain"/>
    <property type="match status" value="1"/>
</dbReference>
<reference evidence="9" key="1">
    <citation type="submission" date="2022-12" db="EMBL/GenBank/DDBJ databases">
        <title>Draft Genome Sequences of Bacillus licheniformis and Bacillus paralicheniformis strains isolated from Irish skim milk powders.</title>
        <authorList>
            <person name="Lourenco A."/>
            <person name="Li F."/>
            <person name="Geraldine D."/>
            <person name="Tobin J.T."/>
            <person name="Butler F."/>
            <person name="Jordan K."/>
            <person name="Obrien T."/>
        </authorList>
    </citation>
    <scope>NUCLEOTIDE SEQUENCE</scope>
    <source>
        <strain evidence="9">3370</strain>
    </source>
</reference>
<keyword evidence="3" id="KW-0808">Transferase</keyword>
<dbReference type="SMART" id="SM00345">
    <property type="entry name" value="HTH_GNTR"/>
    <property type="match status" value="1"/>
</dbReference>
<evidence type="ECO:0000256" key="5">
    <source>
        <dbReference type="ARBA" id="ARBA00023015"/>
    </source>
</evidence>
<dbReference type="Pfam" id="PF00392">
    <property type="entry name" value="GntR"/>
    <property type="match status" value="1"/>
</dbReference>
<dbReference type="RefSeq" id="WP_274685875.1">
    <property type="nucleotide sequence ID" value="NZ_JARAFO010000312.1"/>
</dbReference>
<dbReference type="SUPFAM" id="SSF53383">
    <property type="entry name" value="PLP-dependent transferases"/>
    <property type="match status" value="1"/>
</dbReference>
<sequence>MPRVPKYKQIIQFIKEKIANGEWPIGTKIPSQRSLAKHFAVNRSTVITALEELIADGLIEGRMGKGTIVINNTWTLLAKHSTPDWDKYVAAGFQQPSRKTVQEINQSESNSTLIQLSKGELSNELFPLDIMKEMMEKVAHNMDAFGYEEPKGYLPLREALSSYLQTVGIHASPSSILIVSGALQALQLIAMGLL</sequence>
<keyword evidence="7" id="KW-0804">Transcription</keyword>
<name>A0AAW6KHD9_9BACI</name>
<dbReference type="PRINTS" id="PR00035">
    <property type="entry name" value="HTHGNTR"/>
</dbReference>
<evidence type="ECO:0000256" key="1">
    <source>
        <dbReference type="ARBA" id="ARBA00001933"/>
    </source>
</evidence>
<dbReference type="InterPro" id="IPR015421">
    <property type="entry name" value="PyrdxlP-dep_Trfase_major"/>
</dbReference>
<dbReference type="Proteomes" id="UP001216709">
    <property type="component" value="Unassembled WGS sequence"/>
</dbReference>
<evidence type="ECO:0000259" key="8">
    <source>
        <dbReference type="PROSITE" id="PS50949"/>
    </source>
</evidence>
<dbReference type="AlphaFoldDB" id="A0AAW6KHD9"/>
<proteinExistence type="inferred from homology"/>
<dbReference type="CDD" id="cd07377">
    <property type="entry name" value="WHTH_GntR"/>
    <property type="match status" value="1"/>
</dbReference>
<dbReference type="SUPFAM" id="SSF46785">
    <property type="entry name" value="Winged helix' DNA-binding domain"/>
    <property type="match status" value="1"/>
</dbReference>
<evidence type="ECO:0000313" key="9">
    <source>
        <dbReference type="EMBL" id="MDE1455160.1"/>
    </source>
</evidence>
<dbReference type="GO" id="GO:0003700">
    <property type="term" value="F:DNA-binding transcription factor activity"/>
    <property type="evidence" value="ECO:0007669"/>
    <property type="project" value="InterPro"/>
</dbReference>
<dbReference type="Gene3D" id="3.40.640.10">
    <property type="entry name" value="Type I PLP-dependent aspartate aminotransferase-like (Major domain)"/>
    <property type="match status" value="1"/>
</dbReference>
<evidence type="ECO:0000256" key="2">
    <source>
        <dbReference type="ARBA" id="ARBA00005384"/>
    </source>
</evidence>
<protein>
    <submittedName>
        <fullName evidence="9">GntR family transcriptional regulator</fullName>
    </submittedName>
</protein>
<comment type="cofactor">
    <cofactor evidence="1">
        <name>pyridoxal 5'-phosphate</name>
        <dbReference type="ChEBI" id="CHEBI:597326"/>
    </cofactor>
</comment>
<dbReference type="PANTHER" id="PTHR46577">
    <property type="entry name" value="HTH-TYPE TRANSCRIPTIONAL REGULATORY PROTEIN GABR"/>
    <property type="match status" value="1"/>
</dbReference>
<feature type="non-terminal residue" evidence="9">
    <location>
        <position position="194"/>
    </location>
</feature>
<organism evidence="9 10">
    <name type="scientific">Bacillus paralicheniformis</name>
    <dbReference type="NCBI Taxonomy" id="1648923"/>
    <lineage>
        <taxon>Bacteria</taxon>
        <taxon>Bacillati</taxon>
        <taxon>Bacillota</taxon>
        <taxon>Bacilli</taxon>
        <taxon>Bacillales</taxon>
        <taxon>Bacillaceae</taxon>
        <taxon>Bacillus</taxon>
    </lineage>
</organism>
<keyword evidence="3" id="KW-0032">Aminotransferase</keyword>
<evidence type="ECO:0000256" key="6">
    <source>
        <dbReference type="ARBA" id="ARBA00023125"/>
    </source>
</evidence>
<dbReference type="PROSITE" id="PS50949">
    <property type="entry name" value="HTH_GNTR"/>
    <property type="match status" value="1"/>
</dbReference>
<keyword evidence="6" id="KW-0238">DNA-binding</keyword>
<gene>
    <name evidence="9" type="ORF">PVN32_23915</name>
</gene>
<keyword evidence="4" id="KW-0663">Pyridoxal phosphate</keyword>
<dbReference type="EMBL" id="JARAFO010000312">
    <property type="protein sequence ID" value="MDE1455160.1"/>
    <property type="molecule type" value="Genomic_DNA"/>
</dbReference>
<dbReference type="InterPro" id="IPR051446">
    <property type="entry name" value="HTH_trans_reg/aminotransferase"/>
</dbReference>
<evidence type="ECO:0000256" key="4">
    <source>
        <dbReference type="ARBA" id="ARBA00022898"/>
    </source>
</evidence>